<dbReference type="GO" id="GO:0006633">
    <property type="term" value="P:fatty acid biosynthetic process"/>
    <property type="evidence" value="ECO:0007669"/>
    <property type="project" value="InterPro"/>
</dbReference>
<keyword evidence="2" id="KW-0012">Acyltransferase</keyword>
<dbReference type="Gene3D" id="3.40.47.10">
    <property type="match status" value="1"/>
</dbReference>
<gene>
    <name evidence="5" type="primary">fabH</name>
    <name evidence="5" type="ORF">Afil01_32850</name>
</gene>
<dbReference type="CDD" id="cd00830">
    <property type="entry name" value="KAS_III"/>
    <property type="match status" value="1"/>
</dbReference>
<dbReference type="SUPFAM" id="SSF53901">
    <property type="entry name" value="Thiolase-like"/>
    <property type="match status" value="1"/>
</dbReference>
<dbReference type="GO" id="GO:0044550">
    <property type="term" value="P:secondary metabolite biosynthetic process"/>
    <property type="evidence" value="ECO:0007669"/>
    <property type="project" value="TreeGrafter"/>
</dbReference>
<keyword evidence="6" id="KW-1185">Reference proteome</keyword>
<accession>A0A9W6SM24</accession>
<dbReference type="InterPro" id="IPR013747">
    <property type="entry name" value="ACP_syn_III_C"/>
</dbReference>
<dbReference type="AlphaFoldDB" id="A0A9W6SM24"/>
<dbReference type="Pfam" id="PF08541">
    <property type="entry name" value="ACP_syn_III_C"/>
    <property type="match status" value="1"/>
</dbReference>
<proteinExistence type="predicted"/>
<evidence type="ECO:0000256" key="2">
    <source>
        <dbReference type="ARBA" id="ARBA00023315"/>
    </source>
</evidence>
<evidence type="ECO:0000259" key="3">
    <source>
        <dbReference type="Pfam" id="PF08541"/>
    </source>
</evidence>
<dbReference type="InterPro" id="IPR013751">
    <property type="entry name" value="ACP_syn_III_N"/>
</dbReference>
<sequence length="338" mass="34986">MSPDRAPAGGLPVPVAVLGTGIHLPPRVVGNRELTESLDTTAEWIVSRTGIRERRWLEPELATSDMCVPAAEAALAAAGRSALDVDAIIVSTYTYDQPLPSTALIVKDRLGAAGALPLDLTQAACVGGLQAVLLAAHLLQNPATGTVLVVAADCASRVTDPADRTTRIFFGDAAAAVVLGRATDGGLLAHHHGSQLSYDVEIAAGGSRLPVSAETLAAGRHYVHMDGRAVWKSATVNLPDSITTAAARAGLTPSQIDHYFLHQANLNILTEALATLGVPPERAPITLDRLGNTGGAGMLTALHEVAGAGRLRPGQAYAMAAIGAGFQWGTLIFRHPGR</sequence>
<evidence type="ECO:0000313" key="5">
    <source>
        <dbReference type="EMBL" id="GLZ78478.1"/>
    </source>
</evidence>
<comment type="caution">
    <text evidence="5">The sequence shown here is derived from an EMBL/GenBank/DDBJ whole genome shotgun (WGS) entry which is preliminary data.</text>
</comment>
<dbReference type="GO" id="GO:0004315">
    <property type="term" value="F:3-oxoacyl-[acyl-carrier-protein] synthase activity"/>
    <property type="evidence" value="ECO:0007669"/>
    <property type="project" value="InterPro"/>
</dbReference>
<dbReference type="RefSeq" id="WP_285663630.1">
    <property type="nucleotide sequence ID" value="NZ_BSTX01000002.1"/>
</dbReference>
<organism evidence="5 6">
    <name type="scientific">Actinorhabdospora filicis</name>
    <dbReference type="NCBI Taxonomy" id="1785913"/>
    <lineage>
        <taxon>Bacteria</taxon>
        <taxon>Bacillati</taxon>
        <taxon>Actinomycetota</taxon>
        <taxon>Actinomycetes</taxon>
        <taxon>Micromonosporales</taxon>
        <taxon>Micromonosporaceae</taxon>
        <taxon>Actinorhabdospora</taxon>
    </lineage>
</organism>
<dbReference type="PANTHER" id="PTHR34069">
    <property type="entry name" value="3-OXOACYL-[ACYL-CARRIER-PROTEIN] SYNTHASE 3"/>
    <property type="match status" value="1"/>
</dbReference>
<dbReference type="NCBIfam" id="NF006829">
    <property type="entry name" value="PRK09352.1"/>
    <property type="match status" value="1"/>
</dbReference>
<dbReference type="InterPro" id="IPR016039">
    <property type="entry name" value="Thiolase-like"/>
</dbReference>
<reference evidence="5" key="1">
    <citation type="submission" date="2023-03" db="EMBL/GenBank/DDBJ databases">
        <title>Actinorhabdospora filicis NBRC 111898.</title>
        <authorList>
            <person name="Ichikawa N."/>
            <person name="Sato H."/>
            <person name="Tonouchi N."/>
        </authorList>
    </citation>
    <scope>NUCLEOTIDE SEQUENCE</scope>
    <source>
        <strain evidence="5">NBRC 111898</strain>
    </source>
</reference>
<evidence type="ECO:0000259" key="4">
    <source>
        <dbReference type="Pfam" id="PF08545"/>
    </source>
</evidence>
<dbReference type="EMBL" id="BSTX01000002">
    <property type="protein sequence ID" value="GLZ78478.1"/>
    <property type="molecule type" value="Genomic_DNA"/>
</dbReference>
<evidence type="ECO:0000256" key="1">
    <source>
        <dbReference type="ARBA" id="ARBA00022679"/>
    </source>
</evidence>
<evidence type="ECO:0000313" key="6">
    <source>
        <dbReference type="Proteomes" id="UP001165079"/>
    </source>
</evidence>
<feature type="domain" description="Beta-ketoacyl-[acyl-carrier-protein] synthase III C-terminal" evidence="3">
    <location>
        <begin position="247"/>
        <end position="334"/>
    </location>
</feature>
<dbReference type="Proteomes" id="UP001165079">
    <property type="component" value="Unassembled WGS sequence"/>
</dbReference>
<dbReference type="PANTHER" id="PTHR34069:SF2">
    <property type="entry name" value="BETA-KETOACYL-[ACYL-CARRIER-PROTEIN] SYNTHASE III"/>
    <property type="match status" value="1"/>
</dbReference>
<name>A0A9W6SM24_9ACTN</name>
<keyword evidence="1" id="KW-0808">Transferase</keyword>
<protein>
    <submittedName>
        <fullName evidence="5">3-oxoacyl-[acyl-carrier-protein] synthase 3</fullName>
    </submittedName>
</protein>
<dbReference type="Pfam" id="PF08545">
    <property type="entry name" value="ACP_syn_III"/>
    <property type="match status" value="1"/>
</dbReference>
<feature type="domain" description="Beta-ketoacyl-[acyl-carrier-protein] synthase III N-terminal" evidence="4">
    <location>
        <begin position="122"/>
        <end position="193"/>
    </location>
</feature>